<dbReference type="PANTHER" id="PTHR33233:SF17">
    <property type="entry name" value="DUF4283 DOMAIN-CONTAINING PROTEIN"/>
    <property type="match status" value="1"/>
</dbReference>
<name>A0AAV1ASP9_VICFA</name>
<evidence type="ECO:0000259" key="1">
    <source>
        <dbReference type="Pfam" id="PF14111"/>
    </source>
</evidence>
<sequence length="152" mass="17938">MHKRYEKGKYVILPTLNMVVQNLDEKFIDAEEKSNSKKVKIILEDIEEEIAYSNSTIVCYILKANPPLAVLEDFVRRIWKNKGVDKVGMIAYGMFIVRFNLAQERDAILQEGYIFFDKKPMVMKSWNHTTNFKKEDIHAIPIWIRLEEIDIK</sequence>
<reference evidence="2 3" key="1">
    <citation type="submission" date="2023-01" db="EMBL/GenBank/DDBJ databases">
        <authorList>
            <person name="Kreplak J."/>
        </authorList>
    </citation>
    <scope>NUCLEOTIDE SEQUENCE [LARGE SCALE GENOMIC DNA]</scope>
</reference>
<dbReference type="PANTHER" id="PTHR33233">
    <property type="entry name" value="ENDONUCLEASE/EXONUCLEASE/PHOSPHATASE"/>
    <property type="match status" value="1"/>
</dbReference>
<dbReference type="EMBL" id="OX451740">
    <property type="protein sequence ID" value="CAI8613355.1"/>
    <property type="molecule type" value="Genomic_DNA"/>
</dbReference>
<dbReference type="InterPro" id="IPR025558">
    <property type="entry name" value="DUF4283"/>
</dbReference>
<organism evidence="2 3">
    <name type="scientific">Vicia faba</name>
    <name type="common">Broad bean</name>
    <name type="synonym">Faba vulgaris</name>
    <dbReference type="NCBI Taxonomy" id="3906"/>
    <lineage>
        <taxon>Eukaryota</taxon>
        <taxon>Viridiplantae</taxon>
        <taxon>Streptophyta</taxon>
        <taxon>Embryophyta</taxon>
        <taxon>Tracheophyta</taxon>
        <taxon>Spermatophyta</taxon>
        <taxon>Magnoliopsida</taxon>
        <taxon>eudicotyledons</taxon>
        <taxon>Gunneridae</taxon>
        <taxon>Pentapetalae</taxon>
        <taxon>rosids</taxon>
        <taxon>fabids</taxon>
        <taxon>Fabales</taxon>
        <taxon>Fabaceae</taxon>
        <taxon>Papilionoideae</taxon>
        <taxon>50 kb inversion clade</taxon>
        <taxon>NPAAA clade</taxon>
        <taxon>Hologalegina</taxon>
        <taxon>IRL clade</taxon>
        <taxon>Fabeae</taxon>
        <taxon>Vicia</taxon>
    </lineage>
</organism>
<proteinExistence type="predicted"/>
<dbReference type="Pfam" id="PF14111">
    <property type="entry name" value="DUF4283"/>
    <property type="match status" value="1"/>
</dbReference>
<dbReference type="Proteomes" id="UP001157006">
    <property type="component" value="Chromosome 5"/>
</dbReference>
<protein>
    <recommendedName>
        <fullName evidence="1">DUF4283 domain-containing protein</fullName>
    </recommendedName>
</protein>
<accession>A0AAV1ASP9</accession>
<feature type="domain" description="DUF4283" evidence="1">
    <location>
        <begin position="55"/>
        <end position="133"/>
    </location>
</feature>
<gene>
    <name evidence="2" type="ORF">VFH_V076600</name>
</gene>
<keyword evidence="3" id="KW-1185">Reference proteome</keyword>
<dbReference type="AlphaFoldDB" id="A0AAV1ASP9"/>
<evidence type="ECO:0000313" key="3">
    <source>
        <dbReference type="Proteomes" id="UP001157006"/>
    </source>
</evidence>
<evidence type="ECO:0000313" key="2">
    <source>
        <dbReference type="EMBL" id="CAI8613355.1"/>
    </source>
</evidence>